<accession>A0A8J3BUJ4</accession>
<dbReference type="Pfam" id="PF00903">
    <property type="entry name" value="Glyoxalase"/>
    <property type="match status" value="1"/>
</dbReference>
<dbReference type="InterPro" id="IPR029068">
    <property type="entry name" value="Glyas_Bleomycin-R_OHBP_Dase"/>
</dbReference>
<evidence type="ECO:0000313" key="4">
    <source>
        <dbReference type="Proteomes" id="UP000656042"/>
    </source>
</evidence>
<dbReference type="SUPFAM" id="SSF54593">
    <property type="entry name" value="Glyoxalase/Bleomycin resistance protein/Dihydroxybiphenyl dioxygenase"/>
    <property type="match status" value="1"/>
</dbReference>
<organism evidence="3 4">
    <name type="scientific">Mangrovihabitans endophyticus</name>
    <dbReference type="NCBI Taxonomy" id="1751298"/>
    <lineage>
        <taxon>Bacteria</taxon>
        <taxon>Bacillati</taxon>
        <taxon>Actinomycetota</taxon>
        <taxon>Actinomycetes</taxon>
        <taxon>Micromonosporales</taxon>
        <taxon>Micromonosporaceae</taxon>
        <taxon>Mangrovihabitans</taxon>
    </lineage>
</organism>
<reference evidence="3" key="1">
    <citation type="journal article" date="2014" name="Int. J. Syst. Evol. Microbiol.">
        <title>Complete genome sequence of Corynebacterium casei LMG S-19264T (=DSM 44701T), isolated from a smear-ripened cheese.</title>
        <authorList>
            <consortium name="US DOE Joint Genome Institute (JGI-PGF)"/>
            <person name="Walter F."/>
            <person name="Albersmeier A."/>
            <person name="Kalinowski J."/>
            <person name="Ruckert C."/>
        </authorList>
    </citation>
    <scope>NUCLEOTIDE SEQUENCE</scope>
    <source>
        <strain evidence="3">CGMCC 4.7299</strain>
    </source>
</reference>
<protein>
    <recommendedName>
        <fullName evidence="2">VOC domain-containing protein</fullName>
    </recommendedName>
</protein>
<dbReference type="GO" id="GO:0004493">
    <property type="term" value="F:methylmalonyl-CoA epimerase activity"/>
    <property type="evidence" value="ECO:0007669"/>
    <property type="project" value="TreeGrafter"/>
</dbReference>
<dbReference type="PANTHER" id="PTHR43048">
    <property type="entry name" value="METHYLMALONYL-COA EPIMERASE"/>
    <property type="match status" value="1"/>
</dbReference>
<dbReference type="Gene3D" id="3.10.180.10">
    <property type="entry name" value="2,3-Dihydroxybiphenyl 1,2-Dioxygenase, domain 1"/>
    <property type="match status" value="1"/>
</dbReference>
<dbReference type="InterPro" id="IPR004360">
    <property type="entry name" value="Glyas_Fos-R_dOase_dom"/>
</dbReference>
<proteinExistence type="predicted"/>
<dbReference type="RefSeq" id="WP_189077960.1">
    <property type="nucleotide sequence ID" value="NZ_BMMX01000002.1"/>
</dbReference>
<feature type="domain" description="VOC" evidence="2">
    <location>
        <begin position="7"/>
        <end position="148"/>
    </location>
</feature>
<keyword evidence="4" id="KW-1185">Reference proteome</keyword>
<dbReference type="GO" id="GO:0046872">
    <property type="term" value="F:metal ion binding"/>
    <property type="evidence" value="ECO:0007669"/>
    <property type="project" value="UniProtKB-KW"/>
</dbReference>
<dbReference type="InterPro" id="IPR037523">
    <property type="entry name" value="VOC_core"/>
</dbReference>
<dbReference type="GO" id="GO:0046491">
    <property type="term" value="P:L-methylmalonyl-CoA metabolic process"/>
    <property type="evidence" value="ECO:0007669"/>
    <property type="project" value="TreeGrafter"/>
</dbReference>
<sequence length="152" mass="16214">MTGTPQSFAHVGITVGDLDAAVAFWHDVLGFSPVVESVVSEGPEIDAITGVQGARTRVTVLARANQMVELLEYEKPAARERYAPRPCDIGSIHVAVDVDDIETAVAAGGRHGWTTRAPVVQMSAGPLTGVRVVYLWGPDGTAVELMQHPDRE</sequence>
<dbReference type="InterPro" id="IPR051785">
    <property type="entry name" value="MMCE/EMCE_epimerase"/>
</dbReference>
<dbReference type="EMBL" id="BMMX01000002">
    <property type="protein sequence ID" value="GGK78621.1"/>
    <property type="molecule type" value="Genomic_DNA"/>
</dbReference>
<evidence type="ECO:0000256" key="1">
    <source>
        <dbReference type="ARBA" id="ARBA00022723"/>
    </source>
</evidence>
<dbReference type="PROSITE" id="PS51819">
    <property type="entry name" value="VOC"/>
    <property type="match status" value="1"/>
</dbReference>
<reference evidence="3" key="2">
    <citation type="submission" date="2020-09" db="EMBL/GenBank/DDBJ databases">
        <authorList>
            <person name="Sun Q."/>
            <person name="Zhou Y."/>
        </authorList>
    </citation>
    <scope>NUCLEOTIDE SEQUENCE</scope>
    <source>
        <strain evidence="3">CGMCC 4.7299</strain>
    </source>
</reference>
<gene>
    <name evidence="3" type="ORF">GCM10012284_10670</name>
</gene>
<keyword evidence="1" id="KW-0479">Metal-binding</keyword>
<dbReference type="PANTHER" id="PTHR43048:SF3">
    <property type="entry name" value="METHYLMALONYL-COA EPIMERASE, MITOCHONDRIAL"/>
    <property type="match status" value="1"/>
</dbReference>
<name>A0A8J3BUJ4_9ACTN</name>
<comment type="caution">
    <text evidence="3">The sequence shown here is derived from an EMBL/GenBank/DDBJ whole genome shotgun (WGS) entry which is preliminary data.</text>
</comment>
<dbReference type="AlphaFoldDB" id="A0A8J3BUJ4"/>
<evidence type="ECO:0000259" key="2">
    <source>
        <dbReference type="PROSITE" id="PS51819"/>
    </source>
</evidence>
<dbReference type="Proteomes" id="UP000656042">
    <property type="component" value="Unassembled WGS sequence"/>
</dbReference>
<evidence type="ECO:0000313" key="3">
    <source>
        <dbReference type="EMBL" id="GGK78621.1"/>
    </source>
</evidence>